<evidence type="ECO:0000313" key="3">
    <source>
        <dbReference type="EMBL" id="BCJ65100.1"/>
    </source>
</evidence>
<evidence type="ECO:0000313" key="4">
    <source>
        <dbReference type="Proteomes" id="UP000680866"/>
    </source>
</evidence>
<gene>
    <name evidence="3" type="ORF">Prubr_21210</name>
</gene>
<dbReference type="RefSeq" id="WP_212824350.1">
    <property type="nucleotide sequence ID" value="NZ_AP023359.1"/>
</dbReference>
<organism evidence="3 4">
    <name type="scientific">Polymorphospora rubra</name>
    <dbReference type="NCBI Taxonomy" id="338584"/>
    <lineage>
        <taxon>Bacteria</taxon>
        <taxon>Bacillati</taxon>
        <taxon>Actinomycetota</taxon>
        <taxon>Actinomycetes</taxon>
        <taxon>Micromonosporales</taxon>
        <taxon>Micromonosporaceae</taxon>
        <taxon>Polymorphospora</taxon>
    </lineage>
</organism>
<dbReference type="Proteomes" id="UP000680866">
    <property type="component" value="Chromosome"/>
</dbReference>
<sequence length="158" mass="16551">MTNRHRRIATLIAVPLAALMLACGAGGTEDDTAADPPAVDSTTVTAGPPGSAPVPSATTRNPANPPRPDDATVARYIAALEAVDPDIVAGKPDRAVDRGRNQCNSIANWQGDRARLIKDANYRFSTAEHPDGFGEVKGGKIVDIVHEFICPDLPMGEA</sequence>
<reference evidence="3" key="1">
    <citation type="submission" date="2020-08" db="EMBL/GenBank/DDBJ databases">
        <title>Whole genome shotgun sequence of Polymorphospora rubra NBRC 101157.</title>
        <authorList>
            <person name="Komaki H."/>
            <person name="Tamura T."/>
        </authorList>
    </citation>
    <scope>NUCLEOTIDE SEQUENCE</scope>
    <source>
        <strain evidence="3">NBRC 101157</strain>
    </source>
</reference>
<dbReference type="PROSITE" id="PS51257">
    <property type="entry name" value="PROKAR_LIPOPROTEIN"/>
    <property type="match status" value="1"/>
</dbReference>
<keyword evidence="4" id="KW-1185">Reference proteome</keyword>
<keyword evidence="2" id="KW-0732">Signal</keyword>
<name>A0A810MX18_9ACTN</name>
<dbReference type="KEGG" id="pry:Prubr_21210"/>
<feature type="chain" id="PRO_5039226214" description="DUF732 domain-containing protein" evidence="2">
    <location>
        <begin position="26"/>
        <end position="158"/>
    </location>
</feature>
<dbReference type="AlphaFoldDB" id="A0A810MX18"/>
<accession>A0A810MX18</accession>
<protein>
    <recommendedName>
        <fullName evidence="5">DUF732 domain-containing protein</fullName>
    </recommendedName>
</protein>
<evidence type="ECO:0008006" key="5">
    <source>
        <dbReference type="Google" id="ProtNLM"/>
    </source>
</evidence>
<proteinExistence type="predicted"/>
<evidence type="ECO:0000256" key="1">
    <source>
        <dbReference type="SAM" id="MobiDB-lite"/>
    </source>
</evidence>
<feature type="region of interest" description="Disordered" evidence="1">
    <location>
        <begin position="28"/>
        <end position="70"/>
    </location>
</feature>
<feature type="signal peptide" evidence="2">
    <location>
        <begin position="1"/>
        <end position="25"/>
    </location>
</feature>
<dbReference type="EMBL" id="AP023359">
    <property type="protein sequence ID" value="BCJ65100.1"/>
    <property type="molecule type" value="Genomic_DNA"/>
</dbReference>
<evidence type="ECO:0000256" key="2">
    <source>
        <dbReference type="SAM" id="SignalP"/>
    </source>
</evidence>
<feature type="compositionally biased region" description="Low complexity" evidence="1">
    <location>
        <begin position="44"/>
        <end position="59"/>
    </location>
</feature>